<evidence type="ECO:0000313" key="6">
    <source>
        <dbReference type="EMBL" id="OON42062.1"/>
    </source>
</evidence>
<dbReference type="PANTHER" id="PTHR42988">
    <property type="entry name" value="PHOSPHOHYDROLASE"/>
    <property type="match status" value="1"/>
</dbReference>
<evidence type="ECO:0000256" key="2">
    <source>
        <dbReference type="ARBA" id="ARBA00022801"/>
    </source>
</evidence>
<keyword evidence="1" id="KW-0479">Metal-binding</keyword>
<dbReference type="InterPro" id="IPR050884">
    <property type="entry name" value="CNP_phosphodiesterase-III"/>
</dbReference>
<keyword evidence="7" id="KW-1185">Reference proteome</keyword>
<dbReference type="SUPFAM" id="SSF56300">
    <property type="entry name" value="Metallo-dependent phosphatases"/>
    <property type="match status" value="1"/>
</dbReference>
<proteinExistence type="inferred from homology"/>
<name>A0A1S8YTA7_9GAMM</name>
<dbReference type="GO" id="GO:0046872">
    <property type="term" value="F:metal ion binding"/>
    <property type="evidence" value="ECO:0007669"/>
    <property type="project" value="UniProtKB-KW"/>
</dbReference>
<dbReference type="OrthoDB" id="9784378at2"/>
<feature type="domain" description="Calcineurin-like phosphoesterase" evidence="5">
    <location>
        <begin position="1"/>
        <end position="195"/>
    </location>
</feature>
<dbReference type="InterPro" id="IPR004843">
    <property type="entry name" value="Calcineurin-like_PHP"/>
</dbReference>
<dbReference type="GO" id="GO:0016787">
    <property type="term" value="F:hydrolase activity"/>
    <property type="evidence" value="ECO:0007669"/>
    <property type="project" value="UniProtKB-KW"/>
</dbReference>
<comment type="caution">
    <text evidence="6">The sequence shown here is derived from an EMBL/GenBank/DDBJ whole genome shotgun (WGS) entry which is preliminary data.</text>
</comment>
<dbReference type="RefSeq" id="WP_078001091.1">
    <property type="nucleotide sequence ID" value="NZ_MRUL01000001.1"/>
</dbReference>
<accession>A0A1S8YTA7</accession>
<dbReference type="Pfam" id="PF00149">
    <property type="entry name" value="Metallophos"/>
    <property type="match status" value="1"/>
</dbReference>
<keyword evidence="2" id="KW-0378">Hydrolase</keyword>
<dbReference type="EMBL" id="MRUL01000001">
    <property type="protein sequence ID" value="OON42062.1"/>
    <property type="molecule type" value="Genomic_DNA"/>
</dbReference>
<protein>
    <recommendedName>
        <fullName evidence="5">Calcineurin-like phosphoesterase domain-containing protein</fullName>
    </recommendedName>
</protein>
<evidence type="ECO:0000256" key="1">
    <source>
        <dbReference type="ARBA" id="ARBA00022723"/>
    </source>
</evidence>
<evidence type="ECO:0000259" key="5">
    <source>
        <dbReference type="Pfam" id="PF00149"/>
    </source>
</evidence>
<dbReference type="Proteomes" id="UP000190667">
    <property type="component" value="Unassembled WGS sequence"/>
</dbReference>
<organism evidence="6 7">
    <name type="scientific">Izhakiella australiensis</name>
    <dbReference type="NCBI Taxonomy" id="1926881"/>
    <lineage>
        <taxon>Bacteria</taxon>
        <taxon>Pseudomonadati</taxon>
        <taxon>Pseudomonadota</taxon>
        <taxon>Gammaproteobacteria</taxon>
        <taxon>Enterobacterales</taxon>
        <taxon>Erwiniaceae</taxon>
        <taxon>Izhakiella</taxon>
    </lineage>
</organism>
<comment type="similarity">
    <text evidence="4">Belongs to the cyclic nucleotide phosphodiesterase class-III family.</text>
</comment>
<dbReference type="InterPro" id="IPR029052">
    <property type="entry name" value="Metallo-depent_PP-like"/>
</dbReference>
<keyword evidence="3" id="KW-0408">Iron</keyword>
<evidence type="ECO:0000256" key="3">
    <source>
        <dbReference type="ARBA" id="ARBA00023004"/>
    </source>
</evidence>
<dbReference type="Gene3D" id="3.60.21.10">
    <property type="match status" value="1"/>
</dbReference>
<reference evidence="6 7" key="1">
    <citation type="submission" date="2016-12" db="EMBL/GenBank/DDBJ databases">
        <title>Izhakiella australiana sp. nov. of genus Izhakiella isolated from Australian desert.</title>
        <authorList>
            <person name="Ji M."/>
        </authorList>
    </citation>
    <scope>NUCLEOTIDE SEQUENCE [LARGE SCALE GENOMIC DNA]</scope>
    <source>
        <strain evidence="6 7">D4N98</strain>
    </source>
</reference>
<dbReference type="PANTHER" id="PTHR42988:SF2">
    <property type="entry name" value="CYCLIC NUCLEOTIDE PHOSPHODIESTERASE CBUA0032-RELATED"/>
    <property type="match status" value="1"/>
</dbReference>
<sequence length="247" mass="27323">MRIIHLTDIHLSSGRQQKLLGHDTWQHFDRCLDEIKRLQQRTRCDLVVVSGDITHDGETAIYREFLRGMQGLNLPCMVLAGNHDIPKNLQAALDQIPPDWPIVSQQYQQADWYITAVDTVVEGEDYGLISATNLARLEAQLAASQHDNIALFMHHHPLAVGTPIVDECRLTNGDALLALCVKYPVKLIGCGHAHTAKVFTHRGIIISVAPAVSFQWLPATSEVSTSAGFGFNLIDTVPEIAIATCLY</sequence>
<dbReference type="AlphaFoldDB" id="A0A1S8YTA7"/>
<gene>
    <name evidence="6" type="ORF">BTJ39_02600</name>
</gene>
<dbReference type="STRING" id="1926881.BTJ39_02600"/>
<evidence type="ECO:0000256" key="4">
    <source>
        <dbReference type="ARBA" id="ARBA00025742"/>
    </source>
</evidence>
<evidence type="ECO:0000313" key="7">
    <source>
        <dbReference type="Proteomes" id="UP000190667"/>
    </source>
</evidence>